<gene>
    <name evidence="2" type="ORF">B0I10_10325</name>
</gene>
<dbReference type="EMBL" id="QLSV01000003">
    <property type="protein sequence ID" value="RAR49606.1"/>
    <property type="molecule type" value="Genomic_DNA"/>
</dbReference>
<protein>
    <submittedName>
        <fullName evidence="2">SnoaL-like protein</fullName>
    </submittedName>
</protein>
<dbReference type="Pfam" id="PF13474">
    <property type="entry name" value="SnoaL_3"/>
    <property type="match status" value="1"/>
</dbReference>
<name>A0A328WWX4_9FLAO</name>
<dbReference type="Gene3D" id="3.10.450.50">
    <property type="match status" value="1"/>
</dbReference>
<keyword evidence="3" id="KW-1185">Reference proteome</keyword>
<dbReference type="InterPro" id="IPR037401">
    <property type="entry name" value="SnoaL-like"/>
</dbReference>
<evidence type="ECO:0000313" key="3">
    <source>
        <dbReference type="Proteomes" id="UP000249518"/>
    </source>
</evidence>
<evidence type="ECO:0000259" key="1">
    <source>
        <dbReference type="Pfam" id="PF13474"/>
    </source>
</evidence>
<sequence length="166" mass="19369">MKTHFITFLLVFGFFTNTNKAQEKEAIDEVITQWHKAAAEANFENYFGLMSDDAVFIGTDASENWNKKEFEAYSKPHFDKGKAWTFRLLERNIYIDKNYKIAWFDELLDTSFKICRGSGVLEKVKGKWKIKHYVLSMTIPNETSTEVIAVKDSIESNYIQKLKSKK</sequence>
<evidence type="ECO:0000313" key="2">
    <source>
        <dbReference type="EMBL" id="RAR49606.1"/>
    </source>
</evidence>
<comment type="caution">
    <text evidence="2">The sequence shown here is derived from an EMBL/GenBank/DDBJ whole genome shotgun (WGS) entry which is preliminary data.</text>
</comment>
<proteinExistence type="predicted"/>
<accession>A0A328WWX4</accession>
<organism evidence="2 3">
    <name type="scientific">Flavobacterium lacus</name>
    <dbReference type="NCBI Taxonomy" id="1353778"/>
    <lineage>
        <taxon>Bacteria</taxon>
        <taxon>Pseudomonadati</taxon>
        <taxon>Bacteroidota</taxon>
        <taxon>Flavobacteriia</taxon>
        <taxon>Flavobacteriales</taxon>
        <taxon>Flavobacteriaceae</taxon>
        <taxon>Flavobacterium</taxon>
    </lineage>
</organism>
<dbReference type="RefSeq" id="WP_112085057.1">
    <property type="nucleotide sequence ID" value="NZ_QLSV01000003.1"/>
</dbReference>
<dbReference type="InterPro" id="IPR032710">
    <property type="entry name" value="NTF2-like_dom_sf"/>
</dbReference>
<reference evidence="2 3" key="1">
    <citation type="submission" date="2018-06" db="EMBL/GenBank/DDBJ databases">
        <title>Genomic Encyclopedia of Type Strains, Phase III (KMG-III): the genomes of soil and plant-associated and newly described type strains.</title>
        <authorList>
            <person name="Whitman W."/>
        </authorList>
    </citation>
    <scope>NUCLEOTIDE SEQUENCE [LARGE SCALE GENOMIC DNA]</scope>
    <source>
        <strain evidence="2 3">CGMCC 1.12504</strain>
    </source>
</reference>
<dbReference type="OrthoDB" id="271716at2"/>
<dbReference type="SUPFAM" id="SSF54427">
    <property type="entry name" value="NTF2-like"/>
    <property type="match status" value="1"/>
</dbReference>
<dbReference type="AlphaFoldDB" id="A0A328WWX4"/>
<dbReference type="Proteomes" id="UP000249518">
    <property type="component" value="Unassembled WGS sequence"/>
</dbReference>
<feature type="domain" description="SnoaL-like" evidence="1">
    <location>
        <begin position="27"/>
        <end position="140"/>
    </location>
</feature>